<dbReference type="InterPro" id="IPR002694">
    <property type="entry name" value="Znf_CHC2"/>
</dbReference>
<feature type="region of interest" description="Disordered" evidence="15">
    <location>
        <begin position="444"/>
        <end position="503"/>
    </location>
</feature>
<dbReference type="Pfam" id="PF10410">
    <property type="entry name" value="DnaB_bind"/>
    <property type="match status" value="1"/>
</dbReference>
<comment type="subunit">
    <text evidence="12">Monomer. Interacts with DnaB.</text>
</comment>
<dbReference type="Gene3D" id="3.40.1360.10">
    <property type="match status" value="1"/>
</dbReference>
<dbReference type="GO" id="GO:0006269">
    <property type="term" value="P:DNA replication, synthesis of primer"/>
    <property type="evidence" value="ECO:0007669"/>
    <property type="project" value="UniProtKB-UniRule"/>
</dbReference>
<dbReference type="InterPro" id="IPR006171">
    <property type="entry name" value="TOPRIM_dom"/>
</dbReference>
<dbReference type="GO" id="GO:1990077">
    <property type="term" value="C:primosome complex"/>
    <property type="evidence" value="ECO:0007669"/>
    <property type="project" value="UniProtKB-KW"/>
</dbReference>
<dbReference type="Pfam" id="PF01807">
    <property type="entry name" value="Zn_ribbon_DnaG"/>
    <property type="match status" value="1"/>
</dbReference>
<dbReference type="InterPro" id="IPR037068">
    <property type="entry name" value="DNA_primase_core_N_sf"/>
</dbReference>
<evidence type="ECO:0000256" key="6">
    <source>
        <dbReference type="ARBA" id="ARBA00022723"/>
    </source>
</evidence>
<evidence type="ECO:0000256" key="4">
    <source>
        <dbReference type="ARBA" id="ARBA00022695"/>
    </source>
</evidence>
<evidence type="ECO:0000256" key="5">
    <source>
        <dbReference type="ARBA" id="ARBA00022705"/>
    </source>
</evidence>
<dbReference type="InterPro" id="IPR019475">
    <property type="entry name" value="DNA_primase_DnaB-bd"/>
</dbReference>
<comment type="cofactor">
    <cofactor evidence="12 13 14">
        <name>Zn(2+)</name>
        <dbReference type="ChEBI" id="CHEBI:29105"/>
    </cofactor>
    <text evidence="12 13 14">Binds 1 zinc ion per monomer.</text>
</comment>
<dbReference type="InterPro" id="IPR036977">
    <property type="entry name" value="DNA_primase_Znf_CHC2"/>
</dbReference>
<keyword evidence="3 12" id="KW-0808">Transferase</keyword>
<dbReference type="PANTHER" id="PTHR30313">
    <property type="entry name" value="DNA PRIMASE"/>
    <property type="match status" value="1"/>
</dbReference>
<dbReference type="OrthoDB" id="9803773at2"/>
<evidence type="ECO:0000256" key="10">
    <source>
        <dbReference type="ARBA" id="ARBA00023125"/>
    </source>
</evidence>
<evidence type="ECO:0000256" key="14">
    <source>
        <dbReference type="PIRSR" id="PIRSR002811-1"/>
    </source>
</evidence>
<dbReference type="Pfam" id="PF08275">
    <property type="entry name" value="DNAG_N"/>
    <property type="match status" value="1"/>
</dbReference>
<accession>A0A1I7MSJ6</accession>
<keyword evidence="18" id="KW-1185">Reference proteome</keyword>
<dbReference type="EMBL" id="FPCG01000014">
    <property type="protein sequence ID" value="SFV24819.1"/>
    <property type="molecule type" value="Genomic_DNA"/>
</dbReference>
<dbReference type="InterPro" id="IPR050219">
    <property type="entry name" value="DnaG_primase"/>
</dbReference>
<dbReference type="PANTHER" id="PTHR30313:SF2">
    <property type="entry name" value="DNA PRIMASE"/>
    <property type="match status" value="1"/>
</dbReference>
<feature type="compositionally biased region" description="Gly residues" evidence="15">
    <location>
        <begin position="472"/>
        <end position="485"/>
    </location>
</feature>
<evidence type="ECO:0000256" key="12">
    <source>
        <dbReference type="HAMAP-Rule" id="MF_00974"/>
    </source>
</evidence>
<keyword evidence="1 12" id="KW-0240">DNA-directed RNA polymerase</keyword>
<dbReference type="RefSeq" id="WP_091699396.1">
    <property type="nucleotide sequence ID" value="NZ_FPCG01000014.1"/>
</dbReference>
<evidence type="ECO:0000256" key="9">
    <source>
        <dbReference type="ARBA" id="ARBA00022842"/>
    </source>
</evidence>
<dbReference type="FunFam" id="3.90.980.10:FF:000001">
    <property type="entry name" value="DNA primase"/>
    <property type="match status" value="1"/>
</dbReference>
<dbReference type="HAMAP" id="MF_00974">
    <property type="entry name" value="DNA_primase_DnaG"/>
    <property type="match status" value="1"/>
</dbReference>
<dbReference type="SUPFAM" id="SSF57783">
    <property type="entry name" value="Zinc beta-ribbon"/>
    <property type="match status" value="1"/>
</dbReference>
<dbReference type="GO" id="GO:0000428">
    <property type="term" value="C:DNA-directed RNA polymerase complex"/>
    <property type="evidence" value="ECO:0007669"/>
    <property type="project" value="UniProtKB-KW"/>
</dbReference>
<sequence>MAGLIKREDIDLVRERADLKEIVDGYVTLRTAGVGSYKGLCPFHDERSPSFHIRPSVGTYHCFGCGESGDVISFVMKMEHTSFSETVERLAAQTNVELHYEDGGTGPDKDQVGRRQRLLEAHKIADEFFQAGLKGPEAAVGQEFLRERGFTAEHAAHFGVGFAPKGWDGLLKHLRGKGFRDDELKLTGLFSEGQRGIYDRFRGRLTWPIRDMTGSTIGFGARKLFEDDPGPKYLNTPETQLYRKSQVLYGIDLAKRQIAKKRQLVVVEGYTDVMAAHLSGVDTAVATCGTAFGADHIKIARRLISDDGTGGEVVFTFDGDAAGQKAALRAFEEDHRFLAKTYVAVEPSGMDPCDLRQQQGPEAVVALIESRRPLFEFAIQTGMKNFDLNTVEGRAGALRHAAPIVAGIRDSVLRPGYERELAGWLGMDPSMVHRAVQDALRADPALGRHGPPTHRPSSGQSGEGPGRPDPARGGGPDRGMTGGSGPSAEEPSRSPATPFRPDLRDPAARMEKEALEVVLQQPTMLSAEQWQSFYAAQFKVPAYAAVHSGVMAAGRAGATPAHWVEQVREEVPAELASLVSELAVTALPARTDEDLVRYCRDIMNRLFELQITHQKAELMGRLQRMGPSGDPEEFASLNRQLVELEVTRRSLRARD</sequence>
<comment type="domain">
    <text evidence="12">Contains an N-terminal zinc-binding domain, a central core domain that contains the primase activity, and a C-terminal DnaB-binding domain.</text>
</comment>
<dbReference type="Pfam" id="PF08278">
    <property type="entry name" value="DnaG_DnaB_bind"/>
    <property type="match status" value="1"/>
</dbReference>
<keyword evidence="7 12" id="KW-0863">Zinc-finger</keyword>
<dbReference type="Gene3D" id="3.90.980.10">
    <property type="entry name" value="DNA primase, catalytic core, N-terminal domain"/>
    <property type="match status" value="1"/>
</dbReference>
<dbReference type="InterPro" id="IPR013173">
    <property type="entry name" value="DNA_primase_DnaG_DnaB-bd_dom"/>
</dbReference>
<feature type="domain" description="Toprim" evidence="16">
    <location>
        <begin position="262"/>
        <end position="347"/>
    </location>
</feature>
<dbReference type="CDD" id="cd03364">
    <property type="entry name" value="TOPRIM_DnaG_primases"/>
    <property type="match status" value="1"/>
</dbReference>
<comment type="function">
    <text evidence="12 13">RNA polymerase that catalyzes the synthesis of short RNA molecules used as primers for DNA polymerase during DNA replication.</text>
</comment>
<evidence type="ECO:0000256" key="1">
    <source>
        <dbReference type="ARBA" id="ARBA00022478"/>
    </source>
</evidence>
<gene>
    <name evidence="12" type="primary">dnaG</name>
    <name evidence="17" type="ORF">SAMN04487966_11419</name>
</gene>
<dbReference type="GO" id="GO:0003899">
    <property type="term" value="F:DNA-directed RNA polymerase activity"/>
    <property type="evidence" value="ECO:0007669"/>
    <property type="project" value="UniProtKB-UniRule"/>
</dbReference>
<evidence type="ECO:0000256" key="3">
    <source>
        <dbReference type="ARBA" id="ARBA00022679"/>
    </source>
</evidence>
<dbReference type="GO" id="GO:0008270">
    <property type="term" value="F:zinc ion binding"/>
    <property type="evidence" value="ECO:0007669"/>
    <property type="project" value="UniProtKB-UniRule"/>
</dbReference>
<comment type="similarity">
    <text evidence="12 13">Belongs to the DnaG primase family.</text>
</comment>
<keyword evidence="8 12" id="KW-0862">Zinc</keyword>
<reference evidence="17 18" key="1">
    <citation type="submission" date="2016-10" db="EMBL/GenBank/DDBJ databases">
        <authorList>
            <person name="de Groot N.N."/>
        </authorList>
    </citation>
    <scope>NUCLEOTIDE SEQUENCE [LARGE SCALE GENOMIC DNA]</scope>
    <source>
        <strain evidence="17 18">CGMCC 1.7054</strain>
    </source>
</reference>
<keyword evidence="4 12" id="KW-0548">Nucleotidyltransferase</keyword>
<dbReference type="Pfam" id="PF13662">
    <property type="entry name" value="Toprim_4"/>
    <property type="match status" value="1"/>
</dbReference>
<evidence type="ECO:0000256" key="2">
    <source>
        <dbReference type="ARBA" id="ARBA00022515"/>
    </source>
</evidence>
<proteinExistence type="inferred from homology"/>
<evidence type="ECO:0000259" key="16">
    <source>
        <dbReference type="PROSITE" id="PS50880"/>
    </source>
</evidence>
<keyword evidence="2 12" id="KW-0639">Primosome</keyword>
<organism evidence="17 18">
    <name type="scientific">Micrococcus terreus</name>
    <dbReference type="NCBI Taxonomy" id="574650"/>
    <lineage>
        <taxon>Bacteria</taxon>
        <taxon>Bacillati</taxon>
        <taxon>Actinomycetota</taxon>
        <taxon>Actinomycetes</taxon>
        <taxon>Micrococcales</taxon>
        <taxon>Micrococcaceae</taxon>
        <taxon>Micrococcus</taxon>
    </lineage>
</organism>
<dbReference type="PROSITE" id="PS50880">
    <property type="entry name" value="TOPRIM"/>
    <property type="match status" value="1"/>
</dbReference>
<dbReference type="InterPro" id="IPR006295">
    <property type="entry name" value="DNA_primase_DnaG"/>
</dbReference>
<dbReference type="SMART" id="SM00493">
    <property type="entry name" value="TOPRIM"/>
    <property type="match status" value="1"/>
</dbReference>
<evidence type="ECO:0000256" key="7">
    <source>
        <dbReference type="ARBA" id="ARBA00022771"/>
    </source>
</evidence>
<dbReference type="InterPro" id="IPR030846">
    <property type="entry name" value="DnaG_bac"/>
</dbReference>
<dbReference type="Proteomes" id="UP000198881">
    <property type="component" value="Unassembled WGS sequence"/>
</dbReference>
<keyword evidence="6 12" id="KW-0479">Metal-binding</keyword>
<keyword evidence="11 12" id="KW-0804">Transcription</keyword>
<keyword evidence="9" id="KW-0460">Magnesium</keyword>
<evidence type="ECO:0000256" key="8">
    <source>
        <dbReference type="ARBA" id="ARBA00022833"/>
    </source>
</evidence>
<dbReference type="GO" id="GO:0003677">
    <property type="term" value="F:DNA binding"/>
    <property type="evidence" value="ECO:0007669"/>
    <property type="project" value="UniProtKB-KW"/>
</dbReference>
<keyword evidence="5 12" id="KW-0235">DNA replication</keyword>
<dbReference type="SMART" id="SM00766">
    <property type="entry name" value="DnaG_DnaB_bind"/>
    <property type="match status" value="1"/>
</dbReference>
<dbReference type="NCBIfam" id="TIGR01391">
    <property type="entry name" value="dnaG"/>
    <property type="match status" value="1"/>
</dbReference>
<evidence type="ECO:0000313" key="17">
    <source>
        <dbReference type="EMBL" id="SFV24819.1"/>
    </source>
</evidence>
<dbReference type="AlphaFoldDB" id="A0A1I7MSJ6"/>
<keyword evidence="10 12" id="KW-0238">DNA-binding</keyword>
<dbReference type="EC" id="2.7.7.101" evidence="12"/>
<dbReference type="STRING" id="574650.SAMN04487966_11419"/>
<evidence type="ECO:0000256" key="15">
    <source>
        <dbReference type="SAM" id="MobiDB-lite"/>
    </source>
</evidence>
<comment type="catalytic activity">
    <reaction evidence="12">
        <text>ssDNA + n NTP = ssDNA/pppN(pN)n-1 hybrid + (n-1) diphosphate.</text>
        <dbReference type="EC" id="2.7.7.101"/>
    </reaction>
</comment>
<evidence type="ECO:0000256" key="11">
    <source>
        <dbReference type="ARBA" id="ARBA00023163"/>
    </source>
</evidence>
<dbReference type="Gene3D" id="3.90.580.10">
    <property type="entry name" value="Zinc finger, CHC2-type domain"/>
    <property type="match status" value="1"/>
</dbReference>
<protein>
    <recommendedName>
        <fullName evidence="12 13">DNA primase</fullName>
        <ecNumber evidence="12">2.7.7.101</ecNumber>
    </recommendedName>
</protein>
<evidence type="ECO:0000313" key="18">
    <source>
        <dbReference type="Proteomes" id="UP000198881"/>
    </source>
</evidence>
<dbReference type="FunFam" id="3.90.580.10:FF:000001">
    <property type="entry name" value="DNA primase"/>
    <property type="match status" value="1"/>
</dbReference>
<dbReference type="PIRSF" id="PIRSF002811">
    <property type="entry name" value="DnaG"/>
    <property type="match status" value="1"/>
</dbReference>
<dbReference type="GO" id="GO:0005737">
    <property type="term" value="C:cytoplasm"/>
    <property type="evidence" value="ECO:0007669"/>
    <property type="project" value="TreeGrafter"/>
</dbReference>
<dbReference type="SMART" id="SM00400">
    <property type="entry name" value="ZnF_CHCC"/>
    <property type="match status" value="1"/>
</dbReference>
<dbReference type="InterPro" id="IPR013264">
    <property type="entry name" value="DNAG_N"/>
</dbReference>
<evidence type="ECO:0000256" key="13">
    <source>
        <dbReference type="PIRNR" id="PIRNR002811"/>
    </source>
</evidence>
<dbReference type="SUPFAM" id="SSF56731">
    <property type="entry name" value="DNA primase core"/>
    <property type="match status" value="1"/>
</dbReference>
<feature type="zinc finger region" description="CHC2-type" evidence="12 14">
    <location>
        <begin position="41"/>
        <end position="65"/>
    </location>
</feature>
<name>A0A1I7MSJ6_9MICC</name>
<dbReference type="InterPro" id="IPR034151">
    <property type="entry name" value="TOPRIM_DnaG_bac"/>
</dbReference>